<dbReference type="OrthoDB" id="3919494at2759"/>
<evidence type="ECO:0000256" key="2">
    <source>
        <dbReference type="ARBA" id="ARBA00022490"/>
    </source>
</evidence>
<reference evidence="6" key="1">
    <citation type="submission" date="2022-07" db="EMBL/GenBank/DDBJ databases">
        <title>Phylogenomic reconstructions and comparative analyses of Kickxellomycotina fungi.</title>
        <authorList>
            <person name="Reynolds N.K."/>
            <person name="Stajich J.E."/>
            <person name="Barry K."/>
            <person name="Grigoriev I.V."/>
            <person name="Crous P."/>
            <person name="Smith M.E."/>
        </authorList>
    </citation>
    <scope>NUCLEOTIDE SEQUENCE</scope>
    <source>
        <strain evidence="6">IMI 214461</strain>
    </source>
</reference>
<dbReference type="GO" id="GO:0005634">
    <property type="term" value="C:nucleus"/>
    <property type="evidence" value="ECO:0007669"/>
    <property type="project" value="UniProtKB-SubCell"/>
</dbReference>
<dbReference type="AlphaFoldDB" id="A0A9W8BI56"/>
<comment type="caution">
    <text evidence="6">The sequence shown here is derived from an EMBL/GenBank/DDBJ whole genome shotgun (WGS) entry which is preliminary data.</text>
</comment>
<keyword evidence="2 4" id="KW-0963">Cytoplasm</keyword>
<dbReference type="GO" id="GO:0034316">
    <property type="term" value="P:negative regulation of Arp2/3 complex-mediated actin nucleation"/>
    <property type="evidence" value="ECO:0007669"/>
    <property type="project" value="TreeGrafter"/>
</dbReference>
<dbReference type="PANTHER" id="PTHR11249">
    <property type="entry name" value="GLIAL FACTOR NATURATION FACTOR"/>
    <property type="match status" value="1"/>
</dbReference>
<comment type="subcellular location">
    <subcellularLocation>
        <location evidence="4">Cytoplasm</location>
    </subcellularLocation>
    <subcellularLocation>
        <location evidence="4">Nucleus</location>
    </subcellularLocation>
</comment>
<dbReference type="GO" id="GO:0071933">
    <property type="term" value="F:Arp2/3 complex binding"/>
    <property type="evidence" value="ECO:0007669"/>
    <property type="project" value="InterPro"/>
</dbReference>
<dbReference type="GO" id="GO:0003779">
    <property type="term" value="F:actin binding"/>
    <property type="evidence" value="ECO:0007669"/>
    <property type="project" value="InterPro"/>
</dbReference>
<dbReference type="PROSITE" id="PS51263">
    <property type="entry name" value="ADF_H"/>
    <property type="match status" value="1"/>
</dbReference>
<comment type="similarity">
    <text evidence="1 4">Belongs to the actin-binding proteins ADF family. GMF subfamily.</text>
</comment>
<proteinExistence type="inferred from homology"/>
<evidence type="ECO:0000256" key="3">
    <source>
        <dbReference type="ARBA" id="ARBA00023242"/>
    </source>
</evidence>
<feature type="domain" description="ADF-H" evidence="5">
    <location>
        <begin position="3"/>
        <end position="139"/>
    </location>
</feature>
<dbReference type="SUPFAM" id="SSF55753">
    <property type="entry name" value="Actin depolymerizing proteins"/>
    <property type="match status" value="1"/>
</dbReference>
<accession>A0A9W8BI56</accession>
<organism evidence="6 7">
    <name type="scientific">Coemansia thaxteri</name>
    <dbReference type="NCBI Taxonomy" id="2663907"/>
    <lineage>
        <taxon>Eukaryota</taxon>
        <taxon>Fungi</taxon>
        <taxon>Fungi incertae sedis</taxon>
        <taxon>Zoopagomycota</taxon>
        <taxon>Kickxellomycotina</taxon>
        <taxon>Kickxellomycetes</taxon>
        <taxon>Kickxellales</taxon>
        <taxon>Kickxellaceae</taxon>
        <taxon>Coemansia</taxon>
    </lineage>
</organism>
<dbReference type="InterPro" id="IPR011171">
    <property type="entry name" value="GMF"/>
</dbReference>
<dbReference type="GO" id="GO:0071846">
    <property type="term" value="P:actin filament debranching"/>
    <property type="evidence" value="ECO:0007669"/>
    <property type="project" value="InterPro"/>
</dbReference>
<keyword evidence="3 4" id="KW-0539">Nucleus</keyword>
<evidence type="ECO:0000313" key="6">
    <source>
        <dbReference type="EMBL" id="KAJ2001878.1"/>
    </source>
</evidence>
<dbReference type="PIRSF" id="PIRSF001788">
    <property type="entry name" value="GMF-beta"/>
    <property type="match status" value="1"/>
</dbReference>
<sequence length="143" mass="16295">MNSATCDIDTIVLDNVKKLRLAKQNADTIMAYMMKIDRNTHTVVEDEYYAETTLGELAEELPIGSPRYLLLSYSYKHGDGRVSYPLVLVYYCPVSARPDDLMLYACKLNIFVKLAKLDKTFTLTDSESLTQEWLDQNVTKHAS</sequence>
<dbReference type="InterPro" id="IPR002108">
    <property type="entry name" value="ADF-H"/>
</dbReference>
<dbReference type="PANTHER" id="PTHR11249:SF2">
    <property type="entry name" value="GLIA MATURATION FACTOR"/>
    <property type="match status" value="1"/>
</dbReference>
<evidence type="ECO:0000259" key="5">
    <source>
        <dbReference type="PROSITE" id="PS51263"/>
    </source>
</evidence>
<evidence type="ECO:0000313" key="7">
    <source>
        <dbReference type="Proteomes" id="UP001150907"/>
    </source>
</evidence>
<dbReference type="Gene3D" id="3.40.20.10">
    <property type="entry name" value="Severin"/>
    <property type="match status" value="1"/>
</dbReference>
<evidence type="ECO:0000256" key="1">
    <source>
        <dbReference type="ARBA" id="ARBA00010055"/>
    </source>
</evidence>
<dbReference type="EMBL" id="JANBQF010000357">
    <property type="protein sequence ID" value="KAJ2001878.1"/>
    <property type="molecule type" value="Genomic_DNA"/>
</dbReference>
<gene>
    <name evidence="6" type="ORF">H4R26_003901</name>
</gene>
<dbReference type="InterPro" id="IPR029006">
    <property type="entry name" value="ADF-H/Gelsolin-like_dom_sf"/>
</dbReference>
<dbReference type="FunFam" id="3.40.20.10:FF:000026">
    <property type="entry name" value="Glia maturation factor"/>
    <property type="match status" value="1"/>
</dbReference>
<dbReference type="Pfam" id="PF00241">
    <property type="entry name" value="Cofilin_ADF"/>
    <property type="match status" value="1"/>
</dbReference>
<protein>
    <recommendedName>
        <fullName evidence="5">ADF-H domain-containing protein</fullName>
    </recommendedName>
</protein>
<name>A0A9W8BI56_9FUNG</name>
<dbReference type="SMART" id="SM00102">
    <property type="entry name" value="ADF"/>
    <property type="match status" value="1"/>
</dbReference>
<dbReference type="Proteomes" id="UP001150907">
    <property type="component" value="Unassembled WGS sequence"/>
</dbReference>
<keyword evidence="7" id="KW-1185">Reference proteome</keyword>
<evidence type="ECO:0000256" key="4">
    <source>
        <dbReference type="PIRNR" id="PIRNR001788"/>
    </source>
</evidence>
<dbReference type="GO" id="GO:0030864">
    <property type="term" value="C:cortical actin cytoskeleton"/>
    <property type="evidence" value="ECO:0007669"/>
    <property type="project" value="TreeGrafter"/>
</dbReference>